<comment type="similarity">
    <text evidence="1">Belongs to the 14-3-3 family.</text>
</comment>
<dbReference type="Proteomes" id="UP001190700">
    <property type="component" value="Unassembled WGS sequence"/>
</dbReference>
<dbReference type="AlphaFoldDB" id="A0AAE0FDU7"/>
<sequence>LLYVYFEVRFRSRSISFRCVSLFVLRSGLGVCLSGAQILEGVYFEVRACSLAKAAFDEAVSELNTLSEDAYKDSTLLMQILRDNLTLWNRELHPEQ</sequence>
<reference evidence="3 4" key="1">
    <citation type="journal article" date="2015" name="Genome Biol. Evol.">
        <title>Comparative Genomics of a Bacterivorous Green Alga Reveals Evolutionary Causalities and Consequences of Phago-Mixotrophic Mode of Nutrition.</title>
        <authorList>
            <person name="Burns J.A."/>
            <person name="Paasch A."/>
            <person name="Narechania A."/>
            <person name="Kim E."/>
        </authorList>
    </citation>
    <scope>NUCLEOTIDE SEQUENCE [LARGE SCALE GENOMIC DNA]</scope>
    <source>
        <strain evidence="3 4">PLY_AMNH</strain>
    </source>
</reference>
<dbReference type="InterPro" id="IPR023410">
    <property type="entry name" value="14-3-3_domain"/>
</dbReference>
<feature type="domain" description="14-3-3" evidence="2">
    <location>
        <begin position="46"/>
        <end position="89"/>
    </location>
</feature>
<dbReference type="EMBL" id="LGRX02019895">
    <property type="protein sequence ID" value="KAK3258007.1"/>
    <property type="molecule type" value="Genomic_DNA"/>
</dbReference>
<dbReference type="PRINTS" id="PR00305">
    <property type="entry name" value="1433ZETA"/>
</dbReference>
<accession>A0AAE0FDU7</accession>
<name>A0AAE0FDU7_9CHLO</name>
<feature type="non-terminal residue" evidence="3">
    <location>
        <position position="1"/>
    </location>
</feature>
<dbReference type="Pfam" id="PF00244">
    <property type="entry name" value="14-3-3"/>
    <property type="match status" value="1"/>
</dbReference>
<protein>
    <submittedName>
        <fullName evidence="3">Growth-regulating factor 7</fullName>
    </submittedName>
</protein>
<organism evidence="3 4">
    <name type="scientific">Cymbomonas tetramitiformis</name>
    <dbReference type="NCBI Taxonomy" id="36881"/>
    <lineage>
        <taxon>Eukaryota</taxon>
        <taxon>Viridiplantae</taxon>
        <taxon>Chlorophyta</taxon>
        <taxon>Pyramimonadophyceae</taxon>
        <taxon>Pyramimonadales</taxon>
        <taxon>Pyramimonadaceae</taxon>
        <taxon>Cymbomonas</taxon>
    </lineage>
</organism>
<evidence type="ECO:0000313" key="3">
    <source>
        <dbReference type="EMBL" id="KAK3258007.1"/>
    </source>
</evidence>
<keyword evidence="4" id="KW-1185">Reference proteome</keyword>
<evidence type="ECO:0000313" key="4">
    <source>
        <dbReference type="Proteomes" id="UP001190700"/>
    </source>
</evidence>
<dbReference type="InterPro" id="IPR000308">
    <property type="entry name" value="14-3-3"/>
</dbReference>
<proteinExistence type="inferred from homology"/>
<dbReference type="SUPFAM" id="SSF48445">
    <property type="entry name" value="14-3-3 protein"/>
    <property type="match status" value="1"/>
</dbReference>
<dbReference type="PANTHER" id="PTHR18860">
    <property type="entry name" value="14-3-3 PROTEIN"/>
    <property type="match status" value="1"/>
</dbReference>
<gene>
    <name evidence="3" type="ORF">CYMTET_32921</name>
</gene>
<evidence type="ECO:0000256" key="1">
    <source>
        <dbReference type="ARBA" id="ARBA00006141"/>
    </source>
</evidence>
<comment type="caution">
    <text evidence="3">The sequence shown here is derived from an EMBL/GenBank/DDBJ whole genome shotgun (WGS) entry which is preliminary data.</text>
</comment>
<dbReference type="InterPro" id="IPR036815">
    <property type="entry name" value="14-3-3_dom_sf"/>
</dbReference>
<evidence type="ECO:0000259" key="2">
    <source>
        <dbReference type="Pfam" id="PF00244"/>
    </source>
</evidence>
<dbReference type="Gene3D" id="1.20.190.20">
    <property type="entry name" value="14-3-3 domain"/>
    <property type="match status" value="1"/>
</dbReference>